<keyword evidence="1" id="KW-0812">Transmembrane</keyword>
<evidence type="ECO:0000256" key="1">
    <source>
        <dbReference type="SAM" id="Phobius"/>
    </source>
</evidence>
<name>A0A368HKU2_9GAMM</name>
<dbReference type="Proteomes" id="UP000253250">
    <property type="component" value="Unassembled WGS sequence"/>
</dbReference>
<reference evidence="2 3" key="1">
    <citation type="submission" date="2018-02" db="EMBL/GenBank/DDBJ databases">
        <title>Insights into the biology of acidophilic members of the Acidiferrobacteraceae family derived from comparative genomic analyses.</title>
        <authorList>
            <person name="Issotta F."/>
            <person name="Thyssen C."/>
            <person name="Mena C."/>
            <person name="Moya A."/>
            <person name="Bellenberg S."/>
            <person name="Sproer C."/>
            <person name="Covarrubias P.C."/>
            <person name="Sand W."/>
            <person name="Quatrini R."/>
            <person name="Vera M."/>
        </authorList>
    </citation>
    <scope>NUCLEOTIDE SEQUENCE [LARGE SCALE GENOMIC DNA]</scope>
    <source>
        <strain evidence="3">m-1</strain>
    </source>
</reference>
<keyword evidence="1" id="KW-0472">Membrane</keyword>
<keyword evidence="1" id="KW-1133">Transmembrane helix</keyword>
<sequence length="186" mass="21350">MAWKKIFTWCGDNLSGIVSVFAILISSVSLLVTYSELSFHKDRETYAFWTHINSDMEEQRRATSRAYERMMRDEGVAYAILGTIHDERLDCKALTKVMARAHEYGVSETATVESSDESALIAEYRATVLENRPLINMLHIAGWSRFVKAERFSDKWWGSVAWNAMHIQFLSGIWGWRCATKSIQAI</sequence>
<organism evidence="2 3">
    <name type="scientific">Acidiferrobacter thiooxydans</name>
    <dbReference type="NCBI Taxonomy" id="163359"/>
    <lineage>
        <taxon>Bacteria</taxon>
        <taxon>Pseudomonadati</taxon>
        <taxon>Pseudomonadota</taxon>
        <taxon>Gammaproteobacteria</taxon>
        <taxon>Acidiferrobacterales</taxon>
        <taxon>Acidiferrobacteraceae</taxon>
        <taxon>Acidiferrobacter</taxon>
    </lineage>
</organism>
<evidence type="ECO:0000313" key="3">
    <source>
        <dbReference type="Proteomes" id="UP000253250"/>
    </source>
</evidence>
<comment type="caution">
    <text evidence="2">The sequence shown here is derived from an EMBL/GenBank/DDBJ whole genome shotgun (WGS) entry which is preliminary data.</text>
</comment>
<protein>
    <submittedName>
        <fullName evidence="2">Uncharacterized protein</fullName>
    </submittedName>
</protein>
<evidence type="ECO:0000313" key="2">
    <source>
        <dbReference type="EMBL" id="RCN59089.1"/>
    </source>
</evidence>
<dbReference type="EMBL" id="PSYR01000001">
    <property type="protein sequence ID" value="RCN59089.1"/>
    <property type="molecule type" value="Genomic_DNA"/>
</dbReference>
<proteinExistence type="predicted"/>
<accession>A0A368HKU2</accession>
<gene>
    <name evidence="2" type="ORF">C4900_04990</name>
</gene>
<keyword evidence="3" id="KW-1185">Reference proteome</keyword>
<dbReference type="AlphaFoldDB" id="A0A368HKU2"/>
<feature type="transmembrane region" description="Helical" evidence="1">
    <location>
        <begin position="14"/>
        <end position="34"/>
    </location>
</feature>